<dbReference type="RefSeq" id="WP_245779285.1">
    <property type="nucleotide sequence ID" value="NZ_FOQH01000018.1"/>
</dbReference>
<protein>
    <submittedName>
        <fullName evidence="1">Uncharacterized protein</fullName>
    </submittedName>
</protein>
<gene>
    <name evidence="1" type="ORF">SAMN05216258_11810</name>
</gene>
<evidence type="ECO:0000313" key="1">
    <source>
        <dbReference type="EMBL" id="SFJ22001.1"/>
    </source>
</evidence>
<keyword evidence="2" id="KW-1185">Reference proteome</keyword>
<dbReference type="InterPro" id="IPR045516">
    <property type="entry name" value="DUF6477"/>
</dbReference>
<sequence>MKHAALPDPALAEAVPALAPAGPAPDAPLLRPRLLWRAAKAGARLYRREAHLRAAAPGLDARCGPRAVIAKLAEMEAVWDARRRAHAPDYAVRRHVLVLAALLAERAALAA</sequence>
<dbReference type="Pfam" id="PF20083">
    <property type="entry name" value="DUF6477"/>
    <property type="match status" value="1"/>
</dbReference>
<proteinExistence type="predicted"/>
<dbReference type="AlphaFoldDB" id="A0A1I3PKZ2"/>
<dbReference type="STRING" id="1114924.SAMN05216258_11810"/>
<dbReference type="Proteomes" id="UP000199377">
    <property type="component" value="Unassembled WGS sequence"/>
</dbReference>
<evidence type="ECO:0000313" key="2">
    <source>
        <dbReference type="Proteomes" id="UP000199377"/>
    </source>
</evidence>
<name>A0A1I3PKZ2_9RHOB</name>
<organism evidence="1 2">
    <name type="scientific">Albimonas pacifica</name>
    <dbReference type="NCBI Taxonomy" id="1114924"/>
    <lineage>
        <taxon>Bacteria</taxon>
        <taxon>Pseudomonadati</taxon>
        <taxon>Pseudomonadota</taxon>
        <taxon>Alphaproteobacteria</taxon>
        <taxon>Rhodobacterales</taxon>
        <taxon>Paracoccaceae</taxon>
        <taxon>Albimonas</taxon>
    </lineage>
</organism>
<dbReference type="EMBL" id="FOQH01000018">
    <property type="protein sequence ID" value="SFJ22001.1"/>
    <property type="molecule type" value="Genomic_DNA"/>
</dbReference>
<accession>A0A1I3PKZ2</accession>
<reference evidence="1 2" key="1">
    <citation type="submission" date="2016-10" db="EMBL/GenBank/DDBJ databases">
        <authorList>
            <person name="de Groot N.N."/>
        </authorList>
    </citation>
    <scope>NUCLEOTIDE SEQUENCE [LARGE SCALE GENOMIC DNA]</scope>
    <source>
        <strain evidence="1 2">CGMCC 1.11030</strain>
    </source>
</reference>